<comment type="similarity">
    <text evidence="1">Belongs to the SCO1/2 family.</text>
</comment>
<dbReference type="InterPro" id="IPR003782">
    <property type="entry name" value="SCO1/SenC"/>
</dbReference>
<feature type="transmembrane region" description="Helical" evidence="2">
    <location>
        <begin position="12"/>
        <end position="30"/>
    </location>
</feature>
<proteinExistence type="inferred from homology"/>
<dbReference type="Pfam" id="PF02630">
    <property type="entry name" value="SCO1-SenC"/>
    <property type="match status" value="1"/>
</dbReference>
<accession>A0ABV5GEJ4</accession>
<keyword evidence="4" id="KW-1185">Reference proteome</keyword>
<keyword evidence="2" id="KW-1133">Transmembrane helix</keyword>
<dbReference type="Gene3D" id="3.40.30.10">
    <property type="entry name" value="Glutaredoxin"/>
    <property type="match status" value="1"/>
</dbReference>
<dbReference type="PANTHER" id="PTHR12151">
    <property type="entry name" value="ELECTRON TRANSPORT PROTIN SCO1/SENC FAMILY MEMBER"/>
    <property type="match status" value="1"/>
</dbReference>
<evidence type="ECO:0000256" key="2">
    <source>
        <dbReference type="SAM" id="Phobius"/>
    </source>
</evidence>
<protein>
    <submittedName>
        <fullName evidence="3">SCO family protein</fullName>
    </submittedName>
</protein>
<dbReference type="SUPFAM" id="SSF52833">
    <property type="entry name" value="Thioredoxin-like"/>
    <property type="match status" value="1"/>
</dbReference>
<dbReference type="InterPro" id="IPR036249">
    <property type="entry name" value="Thioredoxin-like_sf"/>
</dbReference>
<gene>
    <name evidence="3" type="ORF">ACFFUU_07905</name>
</gene>
<dbReference type="PANTHER" id="PTHR12151:SF25">
    <property type="entry name" value="LINALOOL DEHYDRATASE_ISOMERASE DOMAIN-CONTAINING PROTEIN"/>
    <property type="match status" value="1"/>
</dbReference>
<reference evidence="3 4" key="1">
    <citation type="submission" date="2024-09" db="EMBL/GenBank/DDBJ databases">
        <authorList>
            <person name="Sun Q."/>
            <person name="Mori K."/>
        </authorList>
    </citation>
    <scope>NUCLEOTIDE SEQUENCE [LARGE SCALE GENOMIC DNA]</scope>
    <source>
        <strain evidence="3 4">CECT 8460</strain>
    </source>
</reference>
<organism evidence="3 4">
    <name type="scientific">Flavobacterium paronense</name>
    <dbReference type="NCBI Taxonomy" id="1392775"/>
    <lineage>
        <taxon>Bacteria</taxon>
        <taxon>Pseudomonadati</taxon>
        <taxon>Bacteroidota</taxon>
        <taxon>Flavobacteriia</taxon>
        <taxon>Flavobacteriales</taxon>
        <taxon>Flavobacteriaceae</taxon>
        <taxon>Flavobacterium</taxon>
    </lineage>
</organism>
<sequence length="224" mass="25780">MLDIIKKYRIFIGTFAVFSVITISLFYNVLKPDKTLPMYNPADVNPELVDSTVQYIAREHKIGNFSFINQNGKVITQKDYEGKIYVADFFFTTCQSICPIMTTNMVDVQKAILNNPKVMLLSHTVTPEIDSVPVLKKYALEKGVIDTKWNLVTGDKKDIYSMARKSYLAVKLGKPNELYDMVHTENFVLVDAQKRVRGFYDGTKKEEIIRLIDDINWLCENDKK</sequence>
<dbReference type="CDD" id="cd02968">
    <property type="entry name" value="SCO"/>
    <property type="match status" value="1"/>
</dbReference>
<evidence type="ECO:0000313" key="4">
    <source>
        <dbReference type="Proteomes" id="UP001589576"/>
    </source>
</evidence>
<evidence type="ECO:0000313" key="3">
    <source>
        <dbReference type="EMBL" id="MFB9089518.1"/>
    </source>
</evidence>
<evidence type="ECO:0000256" key="1">
    <source>
        <dbReference type="ARBA" id="ARBA00010996"/>
    </source>
</evidence>
<keyword evidence="2" id="KW-0812">Transmembrane</keyword>
<name>A0ABV5GEJ4_9FLAO</name>
<comment type="caution">
    <text evidence="3">The sequence shown here is derived from an EMBL/GenBank/DDBJ whole genome shotgun (WGS) entry which is preliminary data.</text>
</comment>
<keyword evidence="2" id="KW-0472">Membrane</keyword>
<dbReference type="Proteomes" id="UP001589576">
    <property type="component" value="Unassembled WGS sequence"/>
</dbReference>
<dbReference type="RefSeq" id="WP_290286521.1">
    <property type="nucleotide sequence ID" value="NZ_JAUFQN010000019.1"/>
</dbReference>
<dbReference type="EMBL" id="JBHMFB010000016">
    <property type="protein sequence ID" value="MFB9089518.1"/>
    <property type="molecule type" value="Genomic_DNA"/>
</dbReference>